<dbReference type="RefSeq" id="WP_116845695.1">
    <property type="nucleotide sequence ID" value="NZ_QTJU01000001.1"/>
</dbReference>
<dbReference type="SUPFAM" id="SSF52266">
    <property type="entry name" value="SGNH hydrolase"/>
    <property type="match status" value="1"/>
</dbReference>
<evidence type="ECO:0000259" key="2">
    <source>
        <dbReference type="Pfam" id="PF13472"/>
    </source>
</evidence>
<evidence type="ECO:0000313" key="4">
    <source>
        <dbReference type="Proteomes" id="UP000261284"/>
    </source>
</evidence>
<dbReference type="OrthoDB" id="9790057at2"/>
<dbReference type="Proteomes" id="UP000261284">
    <property type="component" value="Unassembled WGS sequence"/>
</dbReference>
<organism evidence="3 4">
    <name type="scientific">Deminuibacter soli</name>
    <dbReference type="NCBI Taxonomy" id="2291815"/>
    <lineage>
        <taxon>Bacteria</taxon>
        <taxon>Pseudomonadati</taxon>
        <taxon>Bacteroidota</taxon>
        <taxon>Chitinophagia</taxon>
        <taxon>Chitinophagales</taxon>
        <taxon>Chitinophagaceae</taxon>
        <taxon>Deminuibacter</taxon>
    </lineage>
</organism>
<feature type="chain" id="PRO_5017781936" evidence="1">
    <location>
        <begin position="24"/>
        <end position="221"/>
    </location>
</feature>
<protein>
    <submittedName>
        <fullName evidence="3">G-D-S-L family lipolytic protein</fullName>
    </submittedName>
</protein>
<dbReference type="InterPro" id="IPR013830">
    <property type="entry name" value="SGNH_hydro"/>
</dbReference>
<proteinExistence type="predicted"/>
<gene>
    <name evidence="3" type="ORF">DXN05_02900</name>
</gene>
<dbReference type="InterPro" id="IPR036514">
    <property type="entry name" value="SGNH_hydro_sf"/>
</dbReference>
<accession>A0A3E1NPR6</accession>
<dbReference type="AlphaFoldDB" id="A0A3E1NPR6"/>
<dbReference type="Gene3D" id="3.40.50.1110">
    <property type="entry name" value="SGNH hydrolase"/>
    <property type="match status" value="1"/>
</dbReference>
<reference evidence="3 4" key="1">
    <citation type="submission" date="2018-08" db="EMBL/GenBank/DDBJ databases">
        <title>Chitinophagaceae sp. K23C18032701, a novel bacterium isolated from forest soil.</title>
        <authorList>
            <person name="Wang C."/>
        </authorList>
    </citation>
    <scope>NUCLEOTIDE SEQUENCE [LARGE SCALE GENOMIC DNA]</scope>
    <source>
        <strain evidence="3 4">K23C18032701</strain>
    </source>
</reference>
<name>A0A3E1NPR6_9BACT</name>
<dbReference type="Pfam" id="PF13472">
    <property type="entry name" value="Lipase_GDSL_2"/>
    <property type="match status" value="1"/>
</dbReference>
<sequence>MKALLKRLLAFACMYLLQTAAFAQYPFWNDIQAFKVSDSLNMPEPNSILLIGSSTFTKWTDVQDYFPNQVMLNRAFGGSTLPDVIRYADDIIFPYHPKQILIYCGENDFVTSDTITAETVADRAIQLFRLIRRKLPTIDIAYVSIKPSPSRQALWPKMVAANALIKNYFNLQVHAVFIDVYAQLLTPDGQPRPELFVADMLHMNKTGYGILQKAIAPYLIP</sequence>
<evidence type="ECO:0000256" key="1">
    <source>
        <dbReference type="SAM" id="SignalP"/>
    </source>
</evidence>
<keyword evidence="1" id="KW-0732">Signal</keyword>
<dbReference type="EMBL" id="QTJU01000001">
    <property type="protein sequence ID" value="RFM29939.1"/>
    <property type="molecule type" value="Genomic_DNA"/>
</dbReference>
<evidence type="ECO:0000313" key="3">
    <source>
        <dbReference type="EMBL" id="RFM29939.1"/>
    </source>
</evidence>
<dbReference type="GO" id="GO:0016788">
    <property type="term" value="F:hydrolase activity, acting on ester bonds"/>
    <property type="evidence" value="ECO:0007669"/>
    <property type="project" value="UniProtKB-ARBA"/>
</dbReference>
<feature type="domain" description="SGNH hydrolase-type esterase" evidence="2">
    <location>
        <begin position="61"/>
        <end position="209"/>
    </location>
</feature>
<feature type="signal peptide" evidence="1">
    <location>
        <begin position="1"/>
        <end position="23"/>
    </location>
</feature>
<keyword evidence="4" id="KW-1185">Reference proteome</keyword>
<comment type="caution">
    <text evidence="3">The sequence shown here is derived from an EMBL/GenBank/DDBJ whole genome shotgun (WGS) entry which is preliminary data.</text>
</comment>